<keyword evidence="5" id="KW-1185">Reference proteome</keyword>
<dbReference type="InterPro" id="IPR050248">
    <property type="entry name" value="Polysacc_deacetylase_ArnD"/>
</dbReference>
<dbReference type="PANTHER" id="PTHR10587">
    <property type="entry name" value="GLYCOSYL TRANSFERASE-RELATED"/>
    <property type="match status" value="1"/>
</dbReference>
<keyword evidence="1" id="KW-0479">Metal-binding</keyword>
<dbReference type="RefSeq" id="WP_129004266.1">
    <property type="nucleotide sequence ID" value="NZ_SDHZ01000002.1"/>
</dbReference>
<proteinExistence type="predicted"/>
<evidence type="ECO:0000313" key="4">
    <source>
        <dbReference type="EMBL" id="RXK83211.1"/>
    </source>
</evidence>
<organism evidence="4 5">
    <name type="scientific">Filimonas effusa</name>
    <dbReference type="NCBI Taxonomy" id="2508721"/>
    <lineage>
        <taxon>Bacteria</taxon>
        <taxon>Pseudomonadati</taxon>
        <taxon>Bacteroidota</taxon>
        <taxon>Chitinophagia</taxon>
        <taxon>Chitinophagales</taxon>
        <taxon>Chitinophagaceae</taxon>
        <taxon>Filimonas</taxon>
    </lineage>
</organism>
<evidence type="ECO:0000256" key="2">
    <source>
        <dbReference type="ARBA" id="ARBA00022801"/>
    </source>
</evidence>
<protein>
    <submittedName>
        <fullName evidence="4">Polysaccharide deacetylase family protein</fullName>
    </submittedName>
</protein>
<dbReference type="PANTHER" id="PTHR10587:SF133">
    <property type="entry name" value="CHITIN DEACETYLASE 1-RELATED"/>
    <property type="match status" value="1"/>
</dbReference>
<dbReference type="SUPFAM" id="SSF88713">
    <property type="entry name" value="Glycoside hydrolase/deacetylase"/>
    <property type="match status" value="1"/>
</dbReference>
<feature type="domain" description="NodB homology" evidence="3">
    <location>
        <begin position="26"/>
        <end position="204"/>
    </location>
</feature>
<gene>
    <name evidence="4" type="ORF">ESB13_13930</name>
</gene>
<dbReference type="OrthoDB" id="9812065at2"/>
<dbReference type="InterPro" id="IPR002509">
    <property type="entry name" value="NODB_dom"/>
</dbReference>
<sequence>MYLVKTPWWLRKLYPTLTWQLPGDEKVLYLTFDDGPHETATPFILDCLRSYNAKGTFFCIGKNVQQHPSIYRRIIEEGHNVGNHTHNHLNGWKTRDREYMDNINQAASYIDSRLFRPPYGRIGRFQANFLQQVQQPPYQVIMWSVLSGDFDVKISPEQCLKNVILSATPGSIIVFHDSTKAWERMKYALPGTLEHFAAQGFAFRSINGAGFNF</sequence>
<comment type="caution">
    <text evidence="4">The sequence shown here is derived from an EMBL/GenBank/DDBJ whole genome shotgun (WGS) entry which is preliminary data.</text>
</comment>
<dbReference type="GO" id="GO:0016020">
    <property type="term" value="C:membrane"/>
    <property type="evidence" value="ECO:0007669"/>
    <property type="project" value="TreeGrafter"/>
</dbReference>
<dbReference type="InterPro" id="IPR011330">
    <property type="entry name" value="Glyco_hydro/deAcase_b/a-brl"/>
</dbReference>
<name>A0A4Q1D688_9BACT</name>
<evidence type="ECO:0000313" key="5">
    <source>
        <dbReference type="Proteomes" id="UP000290545"/>
    </source>
</evidence>
<dbReference type="Pfam" id="PF01522">
    <property type="entry name" value="Polysacc_deac_1"/>
    <property type="match status" value="1"/>
</dbReference>
<evidence type="ECO:0000259" key="3">
    <source>
        <dbReference type="PROSITE" id="PS51677"/>
    </source>
</evidence>
<reference evidence="4 5" key="1">
    <citation type="submission" date="2019-01" db="EMBL/GenBank/DDBJ databases">
        <title>Filimonas sp. strain TTM-71.</title>
        <authorList>
            <person name="Chen W.-M."/>
        </authorList>
    </citation>
    <scope>NUCLEOTIDE SEQUENCE [LARGE SCALE GENOMIC DNA]</scope>
    <source>
        <strain evidence="4 5">TTM-71</strain>
    </source>
</reference>
<dbReference type="Gene3D" id="3.20.20.370">
    <property type="entry name" value="Glycoside hydrolase/deacetylase"/>
    <property type="match status" value="1"/>
</dbReference>
<dbReference type="EMBL" id="SDHZ01000002">
    <property type="protein sequence ID" value="RXK83211.1"/>
    <property type="molecule type" value="Genomic_DNA"/>
</dbReference>
<dbReference type="GO" id="GO:0016810">
    <property type="term" value="F:hydrolase activity, acting on carbon-nitrogen (but not peptide) bonds"/>
    <property type="evidence" value="ECO:0007669"/>
    <property type="project" value="InterPro"/>
</dbReference>
<dbReference type="GO" id="GO:0005975">
    <property type="term" value="P:carbohydrate metabolic process"/>
    <property type="evidence" value="ECO:0007669"/>
    <property type="project" value="InterPro"/>
</dbReference>
<dbReference type="GO" id="GO:0046872">
    <property type="term" value="F:metal ion binding"/>
    <property type="evidence" value="ECO:0007669"/>
    <property type="project" value="UniProtKB-KW"/>
</dbReference>
<evidence type="ECO:0000256" key="1">
    <source>
        <dbReference type="ARBA" id="ARBA00022723"/>
    </source>
</evidence>
<dbReference type="AlphaFoldDB" id="A0A4Q1D688"/>
<accession>A0A4Q1D688</accession>
<keyword evidence="2" id="KW-0378">Hydrolase</keyword>
<dbReference type="Proteomes" id="UP000290545">
    <property type="component" value="Unassembled WGS sequence"/>
</dbReference>
<dbReference type="PROSITE" id="PS51677">
    <property type="entry name" value="NODB"/>
    <property type="match status" value="1"/>
</dbReference>